<dbReference type="NCBIfam" id="TIGR00177">
    <property type="entry name" value="molyb_syn"/>
    <property type="match status" value="1"/>
</dbReference>
<keyword evidence="9" id="KW-1185">Reference proteome</keyword>
<reference evidence="8 9" key="1">
    <citation type="submission" date="2016-12" db="EMBL/GenBank/DDBJ databases">
        <title>The whole genome sequencing and assembly of Bacillus cohnii DSM 6307T strain.</title>
        <authorList>
            <person name="Lee Y.-J."/>
            <person name="Yi H."/>
            <person name="Bahn Y.-S."/>
            <person name="Kim J.F."/>
            <person name="Lee D.-W."/>
        </authorList>
    </citation>
    <scope>NUCLEOTIDE SEQUENCE [LARGE SCALE GENOMIC DNA]</scope>
    <source>
        <strain evidence="8 9">DSM 6307</strain>
    </source>
</reference>
<dbReference type="UniPathway" id="UPA00344"/>
<dbReference type="GO" id="GO:0005829">
    <property type="term" value="C:cytosol"/>
    <property type="evidence" value="ECO:0007669"/>
    <property type="project" value="TreeGrafter"/>
</dbReference>
<dbReference type="EMBL" id="CP018866">
    <property type="protein sequence ID" value="AST90389.1"/>
    <property type="molecule type" value="Genomic_DNA"/>
</dbReference>
<keyword evidence="5 6" id="KW-0501">Molybdenum cofactor biosynthesis</keyword>
<dbReference type="PANTHER" id="PTHR43232:SF2">
    <property type="entry name" value="MOLYBDENUM COFACTOR BIOSYNTHESIS PROTEIN B"/>
    <property type="match status" value="1"/>
</dbReference>
<proteinExistence type="inferred from homology"/>
<evidence type="ECO:0000256" key="2">
    <source>
        <dbReference type="ARBA" id="ARBA00005046"/>
    </source>
</evidence>
<dbReference type="InterPro" id="IPR012245">
    <property type="entry name" value="MoaB"/>
</dbReference>
<feature type="domain" description="MoaB/Mog" evidence="7">
    <location>
        <begin position="13"/>
        <end position="157"/>
    </location>
</feature>
<dbReference type="Pfam" id="PF00994">
    <property type="entry name" value="MoCF_biosynth"/>
    <property type="match status" value="1"/>
</dbReference>
<comment type="pathway">
    <text evidence="2 6">Cofactor biosynthesis; molybdopterin biosynthesis.</text>
</comment>
<dbReference type="STRING" id="1314751.GCA_001591425_02562"/>
<evidence type="ECO:0000256" key="3">
    <source>
        <dbReference type="ARBA" id="ARBA00006112"/>
    </source>
</evidence>
<dbReference type="PANTHER" id="PTHR43232">
    <property type="entry name" value="MOLYBDENUM COFACTOR BIOSYNTHESIS PROTEIN B"/>
    <property type="match status" value="1"/>
</dbReference>
<evidence type="ECO:0000313" key="8">
    <source>
        <dbReference type="EMBL" id="AST90389.1"/>
    </source>
</evidence>
<evidence type="ECO:0000256" key="5">
    <source>
        <dbReference type="ARBA" id="ARBA00023150"/>
    </source>
</evidence>
<dbReference type="Proteomes" id="UP000215224">
    <property type="component" value="Chromosome"/>
</dbReference>
<dbReference type="FunFam" id="3.40.980.10:FF:000006">
    <property type="entry name" value="Molybdenum cofactor biosynthesis protein B"/>
    <property type="match status" value="1"/>
</dbReference>
<sequence>MIPTNKYSAIKAAILTVSDTRTIENDRSGQTIKQLLENSNHTVIDYKIVKDDFHDIVTILEDWCNLPDIQAIIVTGGTGFTARDITYEAVTSIFEKEMTGFGELFRMLSFEEIGARAMFSRATAGSKNRTPIYALPGSTNAVKLGTEKLILPSVSHFIEELHRH</sequence>
<protein>
    <recommendedName>
        <fullName evidence="4 6">Molybdenum cofactor biosynthesis protein B</fullName>
    </recommendedName>
</protein>
<accession>A0A223KLK7</accession>
<evidence type="ECO:0000313" key="9">
    <source>
        <dbReference type="Proteomes" id="UP000215224"/>
    </source>
</evidence>
<evidence type="ECO:0000256" key="4">
    <source>
        <dbReference type="ARBA" id="ARBA00015262"/>
    </source>
</evidence>
<dbReference type="KEGG" id="bcoh:BC6307_03435"/>
<dbReference type="Gene3D" id="3.40.980.10">
    <property type="entry name" value="MoaB/Mog-like domain"/>
    <property type="match status" value="1"/>
</dbReference>
<dbReference type="SUPFAM" id="SSF53218">
    <property type="entry name" value="Molybdenum cofactor biosynthesis proteins"/>
    <property type="match status" value="1"/>
</dbReference>
<dbReference type="InterPro" id="IPR001453">
    <property type="entry name" value="MoaB/Mog_dom"/>
</dbReference>
<evidence type="ECO:0000259" key="7">
    <source>
        <dbReference type="SMART" id="SM00852"/>
    </source>
</evidence>
<dbReference type="GO" id="GO:0006777">
    <property type="term" value="P:Mo-molybdopterin cofactor biosynthetic process"/>
    <property type="evidence" value="ECO:0007669"/>
    <property type="project" value="UniProtKB-UniRule"/>
</dbReference>
<dbReference type="PIRSF" id="PIRSF006443">
    <property type="entry name" value="MoaB"/>
    <property type="match status" value="1"/>
</dbReference>
<dbReference type="RefSeq" id="WP_066416729.1">
    <property type="nucleotide sequence ID" value="NZ_CP018866.1"/>
</dbReference>
<name>A0A223KLK7_9BACI</name>
<dbReference type="SMART" id="SM00852">
    <property type="entry name" value="MoCF_biosynth"/>
    <property type="match status" value="1"/>
</dbReference>
<gene>
    <name evidence="8" type="ORF">BC6307_03435</name>
</gene>
<evidence type="ECO:0000256" key="1">
    <source>
        <dbReference type="ARBA" id="ARBA00003487"/>
    </source>
</evidence>
<organism evidence="8 9">
    <name type="scientific">Sutcliffiella cohnii</name>
    <dbReference type="NCBI Taxonomy" id="33932"/>
    <lineage>
        <taxon>Bacteria</taxon>
        <taxon>Bacillati</taxon>
        <taxon>Bacillota</taxon>
        <taxon>Bacilli</taxon>
        <taxon>Bacillales</taxon>
        <taxon>Bacillaceae</taxon>
        <taxon>Sutcliffiella</taxon>
    </lineage>
</organism>
<evidence type="ECO:0000256" key="6">
    <source>
        <dbReference type="PIRNR" id="PIRNR006443"/>
    </source>
</evidence>
<comment type="similarity">
    <text evidence="3 6">Belongs to the MoaB/Mog family.</text>
</comment>
<dbReference type="CDD" id="cd00886">
    <property type="entry name" value="MogA_MoaB"/>
    <property type="match status" value="1"/>
</dbReference>
<comment type="function">
    <text evidence="1 6">May be involved in the biosynthesis of molybdopterin.</text>
</comment>
<dbReference type="AlphaFoldDB" id="A0A223KLK7"/>
<dbReference type="InterPro" id="IPR036425">
    <property type="entry name" value="MoaB/Mog-like_dom_sf"/>
</dbReference>